<protein>
    <submittedName>
        <fullName evidence="1">Uncharacterized protein</fullName>
    </submittedName>
</protein>
<dbReference type="Proteomes" id="UP000447434">
    <property type="component" value="Chromosome 11"/>
</dbReference>
<accession>A0A6A4PS95</accession>
<evidence type="ECO:0000313" key="1">
    <source>
        <dbReference type="EMBL" id="KAE9604413.1"/>
    </source>
</evidence>
<gene>
    <name evidence="1" type="ORF">Lalb_Chr11g0071561</name>
</gene>
<reference evidence="2" key="1">
    <citation type="journal article" date="2020" name="Nat. Commun.">
        <title>Genome sequence of the cluster root forming white lupin.</title>
        <authorList>
            <person name="Hufnagel B."/>
            <person name="Marques A."/>
            <person name="Soriano A."/>
            <person name="Marques L."/>
            <person name="Divol F."/>
            <person name="Doumas P."/>
            <person name="Sallet E."/>
            <person name="Mancinotti D."/>
            <person name="Carrere S."/>
            <person name="Marande W."/>
            <person name="Arribat S."/>
            <person name="Keller J."/>
            <person name="Huneau C."/>
            <person name="Blein T."/>
            <person name="Aime D."/>
            <person name="Laguerre M."/>
            <person name="Taylor J."/>
            <person name="Schubert V."/>
            <person name="Nelson M."/>
            <person name="Geu-Flores F."/>
            <person name="Crespi M."/>
            <person name="Gallardo-Guerrero K."/>
            <person name="Delaux P.-M."/>
            <person name="Salse J."/>
            <person name="Berges H."/>
            <person name="Guyot R."/>
            <person name="Gouzy J."/>
            <person name="Peret B."/>
        </authorList>
    </citation>
    <scope>NUCLEOTIDE SEQUENCE [LARGE SCALE GENOMIC DNA]</scope>
    <source>
        <strain evidence="2">cv. Amiga</strain>
    </source>
</reference>
<name>A0A6A4PS95_LUPAL</name>
<dbReference type="EMBL" id="WOCE01000011">
    <property type="protein sequence ID" value="KAE9604413.1"/>
    <property type="molecule type" value="Genomic_DNA"/>
</dbReference>
<comment type="caution">
    <text evidence="1">The sequence shown here is derived from an EMBL/GenBank/DDBJ whole genome shotgun (WGS) entry which is preliminary data.</text>
</comment>
<dbReference type="AlphaFoldDB" id="A0A6A4PS95"/>
<keyword evidence="2" id="KW-1185">Reference proteome</keyword>
<evidence type="ECO:0000313" key="2">
    <source>
        <dbReference type="Proteomes" id="UP000447434"/>
    </source>
</evidence>
<proteinExistence type="predicted"/>
<organism evidence="1 2">
    <name type="scientific">Lupinus albus</name>
    <name type="common">White lupine</name>
    <name type="synonym">Lupinus termis</name>
    <dbReference type="NCBI Taxonomy" id="3870"/>
    <lineage>
        <taxon>Eukaryota</taxon>
        <taxon>Viridiplantae</taxon>
        <taxon>Streptophyta</taxon>
        <taxon>Embryophyta</taxon>
        <taxon>Tracheophyta</taxon>
        <taxon>Spermatophyta</taxon>
        <taxon>Magnoliopsida</taxon>
        <taxon>eudicotyledons</taxon>
        <taxon>Gunneridae</taxon>
        <taxon>Pentapetalae</taxon>
        <taxon>rosids</taxon>
        <taxon>fabids</taxon>
        <taxon>Fabales</taxon>
        <taxon>Fabaceae</taxon>
        <taxon>Papilionoideae</taxon>
        <taxon>50 kb inversion clade</taxon>
        <taxon>genistoids sensu lato</taxon>
        <taxon>core genistoids</taxon>
        <taxon>Genisteae</taxon>
        <taxon>Lupinus</taxon>
    </lineage>
</organism>
<sequence length="125" mass="14604">MTCFYVVLRPSRTGACTCQLLHIIETSFSVSQQEIWCYLFFHMVMSCILKNKIIIIQHMTMMWFVSSSRSSLQRQDAGEPEGKKEQIRRLASTTKALKISYLVFKEGRFFSWEIASELILRLIVL</sequence>